<organism evidence="2 3">
    <name type="scientific">Octopus vulgaris</name>
    <name type="common">Common octopus</name>
    <dbReference type="NCBI Taxonomy" id="6645"/>
    <lineage>
        <taxon>Eukaryota</taxon>
        <taxon>Metazoa</taxon>
        <taxon>Spiralia</taxon>
        <taxon>Lophotrochozoa</taxon>
        <taxon>Mollusca</taxon>
        <taxon>Cephalopoda</taxon>
        <taxon>Coleoidea</taxon>
        <taxon>Octopodiformes</taxon>
        <taxon>Octopoda</taxon>
        <taxon>Incirrata</taxon>
        <taxon>Octopodidae</taxon>
        <taxon>Octopus</taxon>
    </lineage>
</organism>
<dbReference type="PANTHER" id="PTHR21520">
    <property type="entry name" value="GLUTAMATE-RICH PROTEIN 2"/>
    <property type="match status" value="1"/>
</dbReference>
<gene>
    <name evidence="2" type="ORF">OCTVUL_1B004282</name>
</gene>
<feature type="compositionally biased region" description="Low complexity" evidence="1">
    <location>
        <begin position="58"/>
        <end position="67"/>
    </location>
</feature>
<reference evidence="2" key="1">
    <citation type="submission" date="2023-08" db="EMBL/GenBank/DDBJ databases">
        <authorList>
            <person name="Alioto T."/>
            <person name="Alioto T."/>
            <person name="Gomez Garrido J."/>
        </authorList>
    </citation>
    <scope>NUCLEOTIDE SEQUENCE</scope>
</reference>
<dbReference type="EMBL" id="OX597819">
    <property type="protein sequence ID" value="CAI9725056.1"/>
    <property type="molecule type" value="Genomic_DNA"/>
</dbReference>
<dbReference type="SUPFAM" id="SSF48452">
    <property type="entry name" value="TPR-like"/>
    <property type="match status" value="1"/>
</dbReference>
<protein>
    <submittedName>
        <fullName evidence="2">Sialophospho 2-like</fullName>
    </submittedName>
</protein>
<feature type="region of interest" description="Disordered" evidence="1">
    <location>
        <begin position="45"/>
        <end position="117"/>
    </location>
</feature>
<accession>A0AA36AZ96</accession>
<feature type="compositionally biased region" description="Basic and acidic residues" evidence="1">
    <location>
        <begin position="47"/>
        <end position="57"/>
    </location>
</feature>
<feature type="compositionally biased region" description="Polar residues" evidence="1">
    <location>
        <begin position="108"/>
        <end position="117"/>
    </location>
</feature>
<dbReference type="InterPro" id="IPR011990">
    <property type="entry name" value="TPR-like_helical_dom_sf"/>
</dbReference>
<dbReference type="PANTHER" id="PTHR21520:SF2">
    <property type="entry name" value="GLUTAMATE-RICH PROTEIN 2"/>
    <property type="match status" value="1"/>
</dbReference>
<sequence length="117" mass="13374">MQNVPSQLIMEFVGCLMNHDYHNALKLCQMILIYNPNHNDALQFEPLLKEMTQKGESESSSSSSSSNSDDEDDDDEEEEEDDEDDDDEEEEEDDEDDNCENSNDNKIQKGSKNSTKT</sequence>
<proteinExistence type="predicted"/>
<dbReference type="Proteomes" id="UP001162480">
    <property type="component" value="Chromosome 6"/>
</dbReference>
<keyword evidence="3" id="KW-1185">Reference proteome</keyword>
<evidence type="ECO:0000313" key="2">
    <source>
        <dbReference type="EMBL" id="CAI9725056.1"/>
    </source>
</evidence>
<name>A0AA36AZ96_OCTVU</name>
<dbReference type="InterPro" id="IPR026703">
    <property type="entry name" value="ERICH2"/>
</dbReference>
<feature type="compositionally biased region" description="Acidic residues" evidence="1">
    <location>
        <begin position="68"/>
        <end position="99"/>
    </location>
</feature>
<evidence type="ECO:0000313" key="3">
    <source>
        <dbReference type="Proteomes" id="UP001162480"/>
    </source>
</evidence>
<evidence type="ECO:0000256" key="1">
    <source>
        <dbReference type="SAM" id="MobiDB-lite"/>
    </source>
</evidence>
<dbReference type="AlphaFoldDB" id="A0AA36AZ96"/>